<feature type="transmembrane region" description="Helical" evidence="1">
    <location>
        <begin position="20"/>
        <end position="47"/>
    </location>
</feature>
<feature type="transmembrane region" description="Helical" evidence="1">
    <location>
        <begin position="67"/>
        <end position="100"/>
    </location>
</feature>
<evidence type="ECO:0008006" key="4">
    <source>
        <dbReference type="Google" id="ProtNLM"/>
    </source>
</evidence>
<protein>
    <recommendedName>
        <fullName evidence="4">Transmembrane protein</fullName>
    </recommendedName>
</protein>
<keyword evidence="1" id="KW-0472">Membrane</keyword>
<dbReference type="EMBL" id="WWCU01000010">
    <property type="protein sequence ID" value="MYN07869.1"/>
    <property type="molecule type" value="Genomic_DNA"/>
</dbReference>
<gene>
    <name evidence="2" type="ORF">GTP77_11040</name>
</gene>
<accession>A0A7X4KL69</accession>
<dbReference type="Proteomes" id="UP000450676">
    <property type="component" value="Unassembled WGS sequence"/>
</dbReference>
<comment type="caution">
    <text evidence="2">The sequence shown here is derived from an EMBL/GenBank/DDBJ whole genome shotgun (WGS) entry which is preliminary data.</text>
</comment>
<reference evidence="2 3" key="1">
    <citation type="submission" date="2019-12" db="EMBL/GenBank/DDBJ databases">
        <title>Novel species isolated from a subtropical stream in China.</title>
        <authorList>
            <person name="Lu H."/>
        </authorList>
    </citation>
    <scope>NUCLEOTIDE SEQUENCE [LARGE SCALE GENOMIC DNA]</scope>
    <source>
        <strain evidence="2 3">FT127W</strain>
    </source>
</reference>
<keyword evidence="1" id="KW-1133">Transmembrane helix</keyword>
<sequence>MASDIVLDNRLESAKNTAWWLYLLHGVAFVFSVGTLSLLVLIINYVQRPSTEGTFVYSHHSWQIRTFWWYMVWFVLGIIFAATFIGLVLAVPIWVVAWLWSAYRLIRGIKDLNENRPMPD</sequence>
<evidence type="ECO:0000313" key="3">
    <source>
        <dbReference type="Proteomes" id="UP000450676"/>
    </source>
</evidence>
<evidence type="ECO:0000313" key="2">
    <source>
        <dbReference type="EMBL" id="MYN07869.1"/>
    </source>
</evidence>
<keyword evidence="1" id="KW-0812">Transmembrane</keyword>
<dbReference type="AlphaFoldDB" id="A0A7X4KL69"/>
<evidence type="ECO:0000256" key="1">
    <source>
        <dbReference type="SAM" id="Phobius"/>
    </source>
</evidence>
<keyword evidence="3" id="KW-1185">Reference proteome</keyword>
<dbReference type="RefSeq" id="WP_161072214.1">
    <property type="nucleotide sequence ID" value="NZ_WWCU01000010.1"/>
</dbReference>
<organism evidence="2 3">
    <name type="scientific">Pseudoduganella aquatica</name>
    <dbReference type="NCBI Taxonomy" id="2660641"/>
    <lineage>
        <taxon>Bacteria</taxon>
        <taxon>Pseudomonadati</taxon>
        <taxon>Pseudomonadota</taxon>
        <taxon>Betaproteobacteria</taxon>
        <taxon>Burkholderiales</taxon>
        <taxon>Oxalobacteraceae</taxon>
        <taxon>Telluria group</taxon>
        <taxon>Pseudoduganella</taxon>
    </lineage>
</organism>
<name>A0A7X4KL69_9BURK</name>
<proteinExistence type="predicted"/>